<sequence length="207" mass="23459">MFFRGNLSIAVFLILTLLSTIFNAAVWLEAGEVSHGILSYREHNYDYGSMIPVQVPGSYGPATMTLQNDNETYALTDDRKWGAIVPPKGGFIRLGPIGTPFSITMYHQLHCVNGIRFSYVAARDGLFKHTKDREGAFLHVNHCFDVLRQSLLCKADTTLIPLDHDKQHTRRCRDWTAVRAFVDDNQRFWADIPFQLSSNKSTKGYEG</sequence>
<comment type="similarity">
    <text evidence="3">Belongs to the ustYa family.</text>
</comment>
<evidence type="ECO:0000313" key="5">
    <source>
        <dbReference type="EMBL" id="KAJ4474871.1"/>
    </source>
</evidence>
<keyword evidence="2" id="KW-0560">Oxidoreductase</keyword>
<evidence type="ECO:0000313" key="6">
    <source>
        <dbReference type="Proteomes" id="UP001150266"/>
    </source>
</evidence>
<name>A0A9W9A6U6_9AGAR</name>
<feature type="signal peptide" evidence="4">
    <location>
        <begin position="1"/>
        <end position="24"/>
    </location>
</feature>
<dbReference type="Pfam" id="PF11807">
    <property type="entry name" value="UstYa"/>
    <property type="match status" value="1"/>
</dbReference>
<dbReference type="GO" id="GO:0016491">
    <property type="term" value="F:oxidoreductase activity"/>
    <property type="evidence" value="ECO:0007669"/>
    <property type="project" value="UniProtKB-KW"/>
</dbReference>
<organism evidence="5 6">
    <name type="scientific">Lentinula aciculospora</name>
    <dbReference type="NCBI Taxonomy" id="153920"/>
    <lineage>
        <taxon>Eukaryota</taxon>
        <taxon>Fungi</taxon>
        <taxon>Dikarya</taxon>
        <taxon>Basidiomycota</taxon>
        <taxon>Agaricomycotina</taxon>
        <taxon>Agaricomycetes</taxon>
        <taxon>Agaricomycetidae</taxon>
        <taxon>Agaricales</taxon>
        <taxon>Marasmiineae</taxon>
        <taxon>Omphalotaceae</taxon>
        <taxon>Lentinula</taxon>
    </lineage>
</organism>
<comment type="pathway">
    <text evidence="1">Mycotoxin biosynthesis.</text>
</comment>
<comment type="caution">
    <text evidence="5">The sequence shown here is derived from an EMBL/GenBank/DDBJ whole genome shotgun (WGS) entry which is preliminary data.</text>
</comment>
<dbReference type="PANTHER" id="PTHR33365:SF11">
    <property type="entry name" value="TAT PATHWAY SIGNAL SEQUENCE"/>
    <property type="match status" value="1"/>
</dbReference>
<evidence type="ECO:0000256" key="1">
    <source>
        <dbReference type="ARBA" id="ARBA00004685"/>
    </source>
</evidence>
<dbReference type="InterPro" id="IPR021765">
    <property type="entry name" value="UstYa-like"/>
</dbReference>
<dbReference type="EMBL" id="JAOTPV010000015">
    <property type="protein sequence ID" value="KAJ4474871.1"/>
    <property type="molecule type" value="Genomic_DNA"/>
</dbReference>
<dbReference type="AlphaFoldDB" id="A0A9W9A6U6"/>
<accession>A0A9W9A6U6</accession>
<gene>
    <name evidence="5" type="ORF">J3R30DRAFT_618178</name>
</gene>
<proteinExistence type="inferred from homology"/>
<keyword evidence="4" id="KW-0732">Signal</keyword>
<dbReference type="Proteomes" id="UP001150266">
    <property type="component" value="Unassembled WGS sequence"/>
</dbReference>
<reference evidence="5" key="1">
    <citation type="submission" date="2022-08" db="EMBL/GenBank/DDBJ databases">
        <title>A Global Phylogenomic Analysis of the Shiitake Genus Lentinula.</title>
        <authorList>
            <consortium name="DOE Joint Genome Institute"/>
            <person name="Sierra-Patev S."/>
            <person name="Min B."/>
            <person name="Naranjo-Ortiz M."/>
            <person name="Looney B."/>
            <person name="Konkel Z."/>
            <person name="Slot J.C."/>
            <person name="Sakamoto Y."/>
            <person name="Steenwyk J.L."/>
            <person name="Rokas A."/>
            <person name="Carro J."/>
            <person name="Camarero S."/>
            <person name="Ferreira P."/>
            <person name="Molpeceres G."/>
            <person name="Ruiz-Duenas F.J."/>
            <person name="Serrano A."/>
            <person name="Henrissat B."/>
            <person name="Drula E."/>
            <person name="Hughes K.W."/>
            <person name="Mata J.L."/>
            <person name="Ishikawa N.K."/>
            <person name="Vargas-Isla R."/>
            <person name="Ushijima S."/>
            <person name="Smith C.A."/>
            <person name="Ahrendt S."/>
            <person name="Andreopoulos W."/>
            <person name="He G."/>
            <person name="Labutti K."/>
            <person name="Lipzen A."/>
            <person name="Ng V."/>
            <person name="Riley R."/>
            <person name="Sandor L."/>
            <person name="Barry K."/>
            <person name="Martinez A.T."/>
            <person name="Xiao Y."/>
            <person name="Gibbons J.G."/>
            <person name="Terashima K."/>
            <person name="Grigoriev I.V."/>
            <person name="Hibbett D.S."/>
        </authorList>
    </citation>
    <scope>NUCLEOTIDE SEQUENCE</scope>
    <source>
        <strain evidence="5">JLM2183</strain>
    </source>
</reference>
<evidence type="ECO:0000256" key="4">
    <source>
        <dbReference type="SAM" id="SignalP"/>
    </source>
</evidence>
<evidence type="ECO:0000256" key="3">
    <source>
        <dbReference type="ARBA" id="ARBA00035112"/>
    </source>
</evidence>
<protein>
    <submittedName>
        <fullName evidence="5">Uncharacterized protein</fullName>
    </submittedName>
</protein>
<dbReference type="GO" id="GO:0043386">
    <property type="term" value="P:mycotoxin biosynthetic process"/>
    <property type="evidence" value="ECO:0007669"/>
    <property type="project" value="InterPro"/>
</dbReference>
<keyword evidence="6" id="KW-1185">Reference proteome</keyword>
<feature type="chain" id="PRO_5040989438" evidence="4">
    <location>
        <begin position="25"/>
        <end position="207"/>
    </location>
</feature>
<dbReference type="OrthoDB" id="3687641at2759"/>
<dbReference type="PANTHER" id="PTHR33365">
    <property type="entry name" value="YALI0B05434P"/>
    <property type="match status" value="1"/>
</dbReference>
<evidence type="ECO:0000256" key="2">
    <source>
        <dbReference type="ARBA" id="ARBA00023002"/>
    </source>
</evidence>